<dbReference type="InterPro" id="IPR001283">
    <property type="entry name" value="CRISP-related"/>
</dbReference>
<dbReference type="STRING" id="27835.A0A0N4YKP6"/>
<dbReference type="Proteomes" id="UP000271162">
    <property type="component" value="Unassembled WGS sequence"/>
</dbReference>
<dbReference type="Pfam" id="PF00188">
    <property type="entry name" value="CAP"/>
    <property type="match status" value="2"/>
</dbReference>
<accession>A0A0N4YKP6</accession>
<feature type="domain" description="SCP" evidence="2">
    <location>
        <begin position="31"/>
        <end position="180"/>
    </location>
</feature>
<dbReference type="SUPFAM" id="SSF55797">
    <property type="entry name" value="PR-1-like"/>
    <property type="match status" value="2"/>
</dbReference>
<feature type="signal peptide" evidence="1">
    <location>
        <begin position="1"/>
        <end position="16"/>
    </location>
</feature>
<dbReference type="WBParaSite" id="NBR_0001763001-mRNA-1">
    <property type="protein sequence ID" value="NBR_0001763001-mRNA-1"/>
    <property type="gene ID" value="NBR_0001763001"/>
</dbReference>
<reference evidence="5" key="1">
    <citation type="submission" date="2017-02" db="UniProtKB">
        <authorList>
            <consortium name="WormBaseParasite"/>
        </authorList>
    </citation>
    <scope>IDENTIFICATION</scope>
</reference>
<keyword evidence="1" id="KW-0732">Signal</keyword>
<gene>
    <name evidence="3" type="ORF">NBR_LOCUS17631</name>
</gene>
<dbReference type="SMART" id="SM00198">
    <property type="entry name" value="SCP"/>
    <property type="match status" value="1"/>
</dbReference>
<dbReference type="PANTHER" id="PTHR10334">
    <property type="entry name" value="CYSTEINE-RICH SECRETORY PROTEIN-RELATED"/>
    <property type="match status" value="1"/>
</dbReference>
<evidence type="ECO:0000256" key="1">
    <source>
        <dbReference type="SAM" id="SignalP"/>
    </source>
</evidence>
<evidence type="ECO:0000313" key="4">
    <source>
        <dbReference type="Proteomes" id="UP000271162"/>
    </source>
</evidence>
<evidence type="ECO:0000313" key="3">
    <source>
        <dbReference type="EMBL" id="VDL81288.1"/>
    </source>
</evidence>
<proteinExistence type="predicted"/>
<reference evidence="3 4" key="2">
    <citation type="submission" date="2018-11" db="EMBL/GenBank/DDBJ databases">
        <authorList>
            <consortium name="Pathogen Informatics"/>
        </authorList>
    </citation>
    <scope>NUCLEOTIDE SEQUENCE [LARGE SCALE GENOMIC DNA]</scope>
</reference>
<protein>
    <submittedName>
        <fullName evidence="5">SCP domain-containing protein</fullName>
    </submittedName>
</protein>
<evidence type="ECO:0000313" key="5">
    <source>
        <dbReference type="WBParaSite" id="NBR_0001763001-mRNA-1"/>
    </source>
</evidence>
<dbReference type="CDD" id="cd05380">
    <property type="entry name" value="CAP_euk"/>
    <property type="match status" value="2"/>
</dbReference>
<name>A0A0N4YKP6_NIPBR</name>
<feature type="chain" id="PRO_5043125787" evidence="1">
    <location>
        <begin position="17"/>
        <end position="426"/>
    </location>
</feature>
<keyword evidence="4" id="KW-1185">Reference proteome</keyword>
<dbReference type="AlphaFoldDB" id="A0A0N4YKP6"/>
<dbReference type="InterPro" id="IPR035940">
    <property type="entry name" value="CAP_sf"/>
</dbReference>
<dbReference type="EMBL" id="UYSL01022879">
    <property type="protein sequence ID" value="VDL81288.1"/>
    <property type="molecule type" value="Genomic_DNA"/>
</dbReference>
<organism evidence="5">
    <name type="scientific">Nippostrongylus brasiliensis</name>
    <name type="common">Rat hookworm</name>
    <dbReference type="NCBI Taxonomy" id="27835"/>
    <lineage>
        <taxon>Eukaryota</taxon>
        <taxon>Metazoa</taxon>
        <taxon>Ecdysozoa</taxon>
        <taxon>Nematoda</taxon>
        <taxon>Chromadorea</taxon>
        <taxon>Rhabditida</taxon>
        <taxon>Rhabditina</taxon>
        <taxon>Rhabditomorpha</taxon>
        <taxon>Strongyloidea</taxon>
        <taxon>Heligmosomidae</taxon>
        <taxon>Nippostrongylus</taxon>
    </lineage>
</organism>
<evidence type="ECO:0000259" key="2">
    <source>
        <dbReference type="SMART" id="SM00198"/>
    </source>
</evidence>
<dbReference type="OMA" id="ANDDQCA"/>
<sequence length="426" mass="47745">MTRRRFQVLLVTTVTAYLDVHQCSSMGLTEDERLSVLTMYNIARLKAARGIYFPGNKLPTAKNMRALTWDCELENLAEKAVFSCPDAETPRKDYAQHFRHMIANVPDKVSALEPIVQPTEDPSEGFTTESSSVVYNGNSIYRSYANLMRSSTTKMGCSVRVCEGKGVLVQTGICLFNTPEMEKGDKVYEVGKSCETAEECPNGDDVCIGRGLCYRNKFAKRALHLHNKRRSDLALGNVKDKSGKNFPTTALMSAMEISFNLEAQALKKARNWEHDPTGFSSHQYSPNDVWTSRIVVQNAVDEIDALEQALKTWWNQRKLVDDQVKKKLFENAFLQPAVMEFAQMAYGDNNVVGCAADKRGNQYNVVCQYYVGPCGSKLEDCYAPLYVPGPKCQQCYSTGRPCSQGMCPGLYGGSYLVFTDMIRFFT</sequence>
<dbReference type="Gene3D" id="3.40.33.10">
    <property type="entry name" value="CAP"/>
    <property type="match status" value="2"/>
</dbReference>
<dbReference type="InterPro" id="IPR014044">
    <property type="entry name" value="CAP_dom"/>
</dbReference>